<dbReference type="Ensembl" id="ENSHHUT00000048261.1">
    <property type="protein sequence ID" value="ENSHHUP00000046551.1"/>
    <property type="gene ID" value="ENSHHUG00000028332.1"/>
</dbReference>
<feature type="compositionally biased region" description="Basic and acidic residues" evidence="2">
    <location>
        <begin position="1385"/>
        <end position="1404"/>
    </location>
</feature>
<feature type="region of interest" description="Disordered" evidence="2">
    <location>
        <begin position="329"/>
        <end position="352"/>
    </location>
</feature>
<feature type="compositionally biased region" description="Basic and acidic residues" evidence="2">
    <location>
        <begin position="1982"/>
        <end position="2019"/>
    </location>
</feature>
<feature type="compositionally biased region" description="Acidic residues" evidence="2">
    <location>
        <begin position="503"/>
        <end position="524"/>
    </location>
</feature>
<feature type="compositionally biased region" description="Basic residues" evidence="2">
    <location>
        <begin position="585"/>
        <end position="605"/>
    </location>
</feature>
<feature type="compositionally biased region" description="Basic and acidic residues" evidence="2">
    <location>
        <begin position="1109"/>
        <end position="1128"/>
    </location>
</feature>
<reference evidence="5" key="1">
    <citation type="submission" date="2018-06" db="EMBL/GenBank/DDBJ databases">
        <title>Genome assembly of Danube salmon.</title>
        <authorList>
            <person name="Macqueen D.J."/>
            <person name="Gundappa M.K."/>
        </authorList>
    </citation>
    <scope>NUCLEOTIDE SEQUENCE [LARGE SCALE GENOMIC DNA]</scope>
</reference>
<feature type="compositionally biased region" description="Basic and acidic residues" evidence="2">
    <location>
        <begin position="2054"/>
        <end position="2088"/>
    </location>
</feature>
<organism evidence="4 5">
    <name type="scientific">Hucho hucho</name>
    <name type="common">huchen</name>
    <dbReference type="NCBI Taxonomy" id="62062"/>
    <lineage>
        <taxon>Eukaryota</taxon>
        <taxon>Metazoa</taxon>
        <taxon>Chordata</taxon>
        <taxon>Craniata</taxon>
        <taxon>Vertebrata</taxon>
        <taxon>Euteleostomi</taxon>
        <taxon>Actinopterygii</taxon>
        <taxon>Neopterygii</taxon>
        <taxon>Teleostei</taxon>
        <taxon>Protacanthopterygii</taxon>
        <taxon>Salmoniformes</taxon>
        <taxon>Salmonidae</taxon>
        <taxon>Salmoninae</taxon>
        <taxon>Hucho</taxon>
    </lineage>
</organism>
<feature type="compositionally biased region" description="Basic and acidic residues" evidence="2">
    <location>
        <begin position="1426"/>
        <end position="1467"/>
    </location>
</feature>
<dbReference type="PANTHER" id="PTHR11477">
    <property type="entry name" value="TRANSCRIPTION FACTOR S-II ZINC FINGER DOMAIN-CONTAINING PROTEIN"/>
    <property type="match status" value="1"/>
</dbReference>
<dbReference type="GO" id="GO:0006351">
    <property type="term" value="P:DNA-templated transcription"/>
    <property type="evidence" value="ECO:0007669"/>
    <property type="project" value="TreeGrafter"/>
</dbReference>
<feature type="compositionally biased region" description="Polar residues" evidence="2">
    <location>
        <begin position="2139"/>
        <end position="2154"/>
    </location>
</feature>
<feature type="compositionally biased region" description="Polar residues" evidence="2">
    <location>
        <begin position="1483"/>
        <end position="1494"/>
    </location>
</feature>
<dbReference type="Pfam" id="PF07744">
    <property type="entry name" value="SPOC"/>
    <property type="match status" value="1"/>
</dbReference>
<feature type="compositionally biased region" description="Basic residues" evidence="2">
    <location>
        <begin position="636"/>
        <end position="650"/>
    </location>
</feature>
<feature type="compositionally biased region" description="Basic and acidic residues" evidence="2">
    <location>
        <begin position="1312"/>
        <end position="1328"/>
    </location>
</feature>
<sequence>MPQTVWDYIGRVKATVTKELCVIRFHPATEEEEVAYVSLFSYFSSRRRFGVVANKSRSIKDIYLIPVSAKESIPSKLQPFEGSGLEKNRPNLLLGLVICQKPKRAGSVPQEIEEKRPKIHMSKDPRDIGLSRPPTLYGFDPRMEEFLPYDPEMPIMSTPPGFPPSTGSLSHSSSSGSLTIPSLLSSIRAAPPASAPPPTTSSSATPSSTATSPLQTILKSPAVPTVAAVPPPSTLPPLPMVDPIVQQYGHKSKVKEIEEEENEYDRPYDPEEEYDPAMGYGLVAPICTDKMFEAKAASLAICADDDDVAYDPEDETIFEDMHNDGVSVAKAPAPTSAPAPSPTPAQAPTPVTVQAPVPAPTPAPLSLPITGDVIVSAATLTDQQRMLEELNRQIEEQKQQLKEQEWALRQQREAVGMFMAHFSVSDALMSPPPKSGLSQFQTQQTEGEQSEANPLANQKALKGILKTEVPIKQEIKTETKTVPLSESRNVEMVKENIQATDNSDPEAGEIQDSDVAYDPEDDTIFELQDMNGEEKVKTLSHSARRSERSRDSSVSSLCRGTSRNDTPDRRHKHSSQPDTHSPKRQDRKVKDRHKSPPRRSGRRSPGRSDRRRDRHRRGERTQPYHRDCDHSDRTGRHLPHKERTSRRSSGSRRISPSTPRKKLDSASRGVSKGQRESSPPPVSEDSKGPEAPEDMGPTSPAPALVMETNDSPQPPLDRKDINESLCDCSESGSPPQGEIEYTGHEMPHENPTPQQPGDQQPPQSLLRSPPTGLNNQQGLNLQRQDNRDRLSQQEILEQRIVQSPSDIMREKQFSSQGPPHKASPNQGTDMIGQGQDMRGVRRGLQMRHPGPEQNMKSPDMRVEHFSLTTNFGGPRSPLTHFNSLRMSSSIPRGHFEDQRGAHRPGFHGPRGPRPSRFNRPRGSSPGHFPDKGEPPWSWFDGPHQPVIRLQGLLGTTRDANNQHHDNEGGPVQSEIKEQHIVQSPSEMMREKHFSSQGPPHMTSPNNQGERSSSLERTVPDRREGRRNQGPDIRGPDMMAPGPDMMGPGPYMRGPGPDMRGPGPYMWDDRRGPGPYMSGRSPDMRGPWPDMRGPGPEMRGPGPDMSGDGRGLDILDDRRGPGPDMRGPETDMWGDMRGPGPDKTGPDMRKERRHPDMRDPGPDMRDPEIPGPDPDLRSPDMKGDDFTPIANFGGQRPPSPYFNSPRMSSSVQRRNVEDQRGTHHPGFHGPRGTRPLRFNQPRGLPPGHFADNGGQPQFRFECPQPVVTPFPASLVTSREHSIQSPLDILKESQIPSQGPPHRASPNNQGERSSSLERRDPDISEGRRNPGPDIRSPDMMGPGPDTRGDRRGPDMRGPRQDIRGDRRGSGPDKSVPGPDMRGPGRNTRGDRRGPGQEMWDERRGPDMRGPGPNIRGPGPDMCGPGPDMKGDGRGPVMLDERRGPGPDMRDPEMPGPDPDLRSPDMKGDHFTPIANFGGQRPPSPYFNSPRMSSSVQRGHFEDQRGTHHPGFHGPKGPRPSRFNQLRGLPPGHFADNGGHPQFRFECPQPVVTPAHASLVTSREHSIQSPLDILEESQIPSQGPPHRVSPNNQGERSSSLERRDPDIREGRRNPGPDFRGPDMMGPGSDTRGDRRGPDRRGPGPDMRDPEPDTRGDWRGSDMKDPGPDTRGDKRGPGPDTRGPRPDMWDERRGPDMRGPGPDMRGPRSDMRDPGPDMRDPGPDMRGPRPDMRGPGPNIRGDRRGSGPDIRGDRRGPDRRGPSEDMKDPESDIRGDRRGPDIRSPGLYTRGDRRGPGPDTRGPRPDMWDERRGPDMRGPGPDRRGPGPDRRGPGPDRRGPGPDILHLSNVADALIQSILQLDMSGSGPDRGPEMPGPDPDMRIPAIRRDHFTTTNNFGRQREVHSPGFHGPRAPCPSRFNQSRGSSPGHFADNGGQPRFDGPQPVVRPLRHKGGLLPTPPEGLISLLNNSPDAFREDQWQNSQSLDTRRTSLPREDCEMRNYGDKESHSKERGHSGNPRDRGNFHGSAPRLSFFPEDNRREWGGSHRRQRGRGTGRPMSRESEWVRGREADRPRKDVGEKQKTPTENDKDIGRATSMEGDANRVITSLHKCSLSKDSDGNSFKDGSGKKEEEMGGNGNKVESTDTPQTDTSQESKGSA</sequence>
<feature type="compositionally biased region" description="Basic and acidic residues" evidence="2">
    <location>
        <begin position="1701"/>
        <end position="1728"/>
    </location>
</feature>
<feature type="compositionally biased region" description="Basic and acidic residues" evidence="2">
    <location>
        <begin position="1736"/>
        <end position="1777"/>
    </location>
</feature>
<feature type="compositionally biased region" description="Pro residues" evidence="2">
    <location>
        <begin position="335"/>
        <end position="347"/>
    </location>
</feature>
<feature type="compositionally biased region" description="Polar residues" evidence="2">
    <location>
        <begin position="1200"/>
        <end position="1212"/>
    </location>
</feature>
<feature type="compositionally biased region" description="Basic and acidic residues" evidence="2">
    <location>
        <begin position="1143"/>
        <end position="1184"/>
    </location>
</feature>
<dbReference type="STRING" id="62062.ENSHHUP00000046551"/>
<feature type="compositionally biased region" description="Low complexity" evidence="2">
    <location>
        <begin position="1035"/>
        <end position="1065"/>
    </location>
</feature>
<feature type="compositionally biased region" description="Polar residues" evidence="2">
    <location>
        <begin position="792"/>
        <end position="805"/>
    </location>
</feature>
<reference evidence="4" key="3">
    <citation type="submission" date="2025-09" db="UniProtKB">
        <authorList>
            <consortium name="Ensembl"/>
        </authorList>
    </citation>
    <scope>IDENTIFICATION</scope>
</reference>
<keyword evidence="5" id="KW-1185">Reference proteome</keyword>
<feature type="region of interest" description="Disordered" evidence="2">
    <location>
        <begin position="487"/>
        <end position="834"/>
    </location>
</feature>
<feature type="compositionally biased region" description="Low complexity" evidence="2">
    <location>
        <begin position="164"/>
        <end position="192"/>
    </location>
</feature>
<feature type="coiled-coil region" evidence="1">
    <location>
        <begin position="377"/>
        <end position="414"/>
    </location>
</feature>
<proteinExistence type="predicted"/>
<feature type="compositionally biased region" description="Basic and acidic residues" evidence="2">
    <location>
        <begin position="1595"/>
        <end position="1611"/>
    </location>
</feature>
<feature type="region of interest" description="Disordered" evidence="2">
    <location>
        <begin position="149"/>
        <end position="213"/>
    </location>
</feature>
<evidence type="ECO:0000256" key="1">
    <source>
        <dbReference type="SAM" id="Coils"/>
    </source>
</evidence>
<evidence type="ECO:0000313" key="5">
    <source>
        <dbReference type="Proteomes" id="UP000314982"/>
    </source>
</evidence>
<dbReference type="Proteomes" id="UP000314982">
    <property type="component" value="Unassembled WGS sequence"/>
</dbReference>
<feature type="compositionally biased region" description="Low complexity" evidence="2">
    <location>
        <begin position="751"/>
        <end position="782"/>
    </location>
</feature>
<evidence type="ECO:0000313" key="4">
    <source>
        <dbReference type="Ensembl" id="ENSHHUP00000046551.1"/>
    </source>
</evidence>
<dbReference type="GO" id="GO:0005634">
    <property type="term" value="C:nucleus"/>
    <property type="evidence" value="ECO:0007669"/>
    <property type="project" value="TreeGrafter"/>
</dbReference>
<feature type="region of interest" description="Disordered" evidence="2">
    <location>
        <begin position="1855"/>
        <end position="1880"/>
    </location>
</feature>
<name>A0A4W5N4V1_9TELE</name>
<dbReference type="GeneTree" id="ENSGT00940000155532"/>
<feature type="compositionally biased region" description="Basic and acidic residues" evidence="2">
    <location>
        <begin position="619"/>
        <end position="635"/>
    </location>
</feature>
<feature type="compositionally biased region" description="Basic and acidic residues" evidence="2">
    <location>
        <begin position="1017"/>
        <end position="1028"/>
    </location>
</feature>
<keyword evidence="1" id="KW-0175">Coiled coil</keyword>
<feature type="region of interest" description="Disordered" evidence="2">
    <location>
        <begin position="429"/>
        <end position="454"/>
    </location>
</feature>
<evidence type="ECO:0000256" key="2">
    <source>
        <dbReference type="SAM" id="MobiDB-lite"/>
    </source>
</evidence>
<dbReference type="PANTHER" id="PTHR11477:SF13">
    <property type="entry name" value="DEATH-INDUCER OBLITERATOR 1"/>
    <property type="match status" value="1"/>
</dbReference>
<feature type="compositionally biased region" description="Polar residues" evidence="2">
    <location>
        <begin position="994"/>
        <end position="1015"/>
    </location>
</feature>
<feature type="compositionally biased region" description="Basic and acidic residues" evidence="2">
    <location>
        <begin position="1786"/>
        <end position="1836"/>
    </location>
</feature>
<feature type="compositionally biased region" description="Polar residues" evidence="2">
    <location>
        <begin position="436"/>
        <end position="454"/>
    </location>
</feature>
<accession>A0A4W5N4V1</accession>
<feature type="compositionally biased region" description="Low complexity" evidence="2">
    <location>
        <begin position="1088"/>
        <end position="1104"/>
    </location>
</feature>
<protein>
    <recommendedName>
        <fullName evidence="3">Spen paralogue and orthologue SPOC C-terminal domain-containing protein</fullName>
    </recommendedName>
</protein>
<feature type="region of interest" description="Disordered" evidence="2">
    <location>
        <begin position="1894"/>
        <end position="2154"/>
    </location>
</feature>
<feature type="compositionally biased region" description="Polar residues" evidence="2">
    <location>
        <begin position="813"/>
        <end position="828"/>
    </location>
</feature>
<dbReference type="InterPro" id="IPR012921">
    <property type="entry name" value="SPOC_C"/>
</dbReference>
<feature type="compositionally biased region" description="Basic and acidic residues" evidence="2">
    <location>
        <begin position="1344"/>
        <end position="1368"/>
    </location>
</feature>
<feature type="domain" description="Spen paralogue and orthologue SPOC C-terminal" evidence="3">
    <location>
        <begin position="2"/>
        <end position="99"/>
    </location>
</feature>
<feature type="compositionally biased region" description="Low complexity" evidence="2">
    <location>
        <begin position="200"/>
        <end position="213"/>
    </location>
</feature>
<evidence type="ECO:0000259" key="3">
    <source>
        <dbReference type="Pfam" id="PF07744"/>
    </source>
</evidence>
<reference evidence="4" key="2">
    <citation type="submission" date="2025-08" db="UniProtKB">
        <authorList>
            <consortium name="Ensembl"/>
        </authorList>
    </citation>
    <scope>IDENTIFICATION</scope>
</reference>
<feature type="compositionally biased region" description="Basic and acidic residues" evidence="2">
    <location>
        <begin position="1627"/>
        <end position="1692"/>
    </location>
</feature>
<feature type="region of interest" description="Disordered" evidence="2">
    <location>
        <begin position="889"/>
        <end position="1842"/>
    </location>
</feature>
<feature type="compositionally biased region" description="Low complexity" evidence="2">
    <location>
        <begin position="1406"/>
        <end position="1425"/>
    </location>
</feature>